<organism evidence="2 3">
    <name type="scientific">Alligator mississippiensis</name>
    <name type="common">American alligator</name>
    <dbReference type="NCBI Taxonomy" id="8496"/>
    <lineage>
        <taxon>Eukaryota</taxon>
        <taxon>Metazoa</taxon>
        <taxon>Chordata</taxon>
        <taxon>Craniata</taxon>
        <taxon>Vertebrata</taxon>
        <taxon>Euteleostomi</taxon>
        <taxon>Archelosauria</taxon>
        <taxon>Archosauria</taxon>
        <taxon>Crocodylia</taxon>
        <taxon>Alligatoridae</taxon>
        <taxon>Alligatorinae</taxon>
        <taxon>Alligator</taxon>
    </lineage>
</organism>
<feature type="region of interest" description="Disordered" evidence="1">
    <location>
        <begin position="1"/>
        <end position="61"/>
    </location>
</feature>
<dbReference type="AlphaFoldDB" id="A0A151MQG3"/>
<proteinExistence type="predicted"/>
<comment type="caution">
    <text evidence="2">The sequence shown here is derived from an EMBL/GenBank/DDBJ whole genome shotgun (WGS) entry which is preliminary data.</text>
</comment>
<protein>
    <submittedName>
        <fullName evidence="2">Uncharacterized protein</fullName>
    </submittedName>
</protein>
<sequence>MMYNGFGSARTRQFLPSSPSSRDPVNRESPEQNEVTKTDSQQSKPAFQIPHTQSTVKMPAHPAKMERKLLLNLKICSKQR</sequence>
<evidence type="ECO:0000313" key="3">
    <source>
        <dbReference type="Proteomes" id="UP000050525"/>
    </source>
</evidence>
<feature type="compositionally biased region" description="Polar residues" evidence="1">
    <location>
        <begin position="38"/>
        <end position="56"/>
    </location>
</feature>
<gene>
    <name evidence="2" type="ORF">Y1Q_0019231</name>
</gene>
<feature type="compositionally biased region" description="Polar residues" evidence="1">
    <location>
        <begin position="10"/>
        <end position="23"/>
    </location>
</feature>
<name>A0A151MQG3_ALLMI</name>
<reference evidence="2 3" key="1">
    <citation type="journal article" date="2012" name="Genome Biol.">
        <title>Sequencing three crocodilian genomes to illuminate the evolution of archosaurs and amniotes.</title>
        <authorList>
            <person name="St John J.A."/>
            <person name="Braun E.L."/>
            <person name="Isberg S.R."/>
            <person name="Miles L.G."/>
            <person name="Chong A.Y."/>
            <person name="Gongora J."/>
            <person name="Dalzell P."/>
            <person name="Moran C."/>
            <person name="Bed'hom B."/>
            <person name="Abzhanov A."/>
            <person name="Burgess S.C."/>
            <person name="Cooksey A.M."/>
            <person name="Castoe T.A."/>
            <person name="Crawford N.G."/>
            <person name="Densmore L.D."/>
            <person name="Drew J.C."/>
            <person name="Edwards S.V."/>
            <person name="Faircloth B.C."/>
            <person name="Fujita M.K."/>
            <person name="Greenwold M.J."/>
            <person name="Hoffmann F.G."/>
            <person name="Howard J.M."/>
            <person name="Iguchi T."/>
            <person name="Janes D.E."/>
            <person name="Khan S.Y."/>
            <person name="Kohno S."/>
            <person name="de Koning A.J."/>
            <person name="Lance S.L."/>
            <person name="McCarthy F.M."/>
            <person name="McCormack J.E."/>
            <person name="Merchant M.E."/>
            <person name="Peterson D.G."/>
            <person name="Pollock D.D."/>
            <person name="Pourmand N."/>
            <person name="Raney B.J."/>
            <person name="Roessler K.A."/>
            <person name="Sanford J.R."/>
            <person name="Sawyer R.H."/>
            <person name="Schmidt C.J."/>
            <person name="Triplett E.W."/>
            <person name="Tuberville T.D."/>
            <person name="Venegas-Anaya M."/>
            <person name="Howard J.T."/>
            <person name="Jarvis E.D."/>
            <person name="Guillette L.J.Jr."/>
            <person name="Glenn T.C."/>
            <person name="Green R.E."/>
            <person name="Ray D.A."/>
        </authorList>
    </citation>
    <scope>NUCLEOTIDE SEQUENCE [LARGE SCALE GENOMIC DNA]</scope>
    <source>
        <strain evidence="2">KSC_2009_1</strain>
    </source>
</reference>
<evidence type="ECO:0000256" key="1">
    <source>
        <dbReference type="SAM" id="MobiDB-lite"/>
    </source>
</evidence>
<dbReference type="EMBL" id="AKHW03005461">
    <property type="protein sequence ID" value="KYO26771.1"/>
    <property type="molecule type" value="Genomic_DNA"/>
</dbReference>
<accession>A0A151MQG3</accession>
<feature type="compositionally biased region" description="Basic and acidic residues" evidence="1">
    <location>
        <begin position="24"/>
        <end position="37"/>
    </location>
</feature>
<evidence type="ECO:0000313" key="2">
    <source>
        <dbReference type="EMBL" id="KYO26771.1"/>
    </source>
</evidence>
<keyword evidence="3" id="KW-1185">Reference proteome</keyword>
<dbReference type="Proteomes" id="UP000050525">
    <property type="component" value="Unassembled WGS sequence"/>
</dbReference>